<evidence type="ECO:0000256" key="4">
    <source>
        <dbReference type="ARBA" id="ARBA00022540"/>
    </source>
</evidence>
<evidence type="ECO:0000256" key="5">
    <source>
        <dbReference type="ARBA" id="ARBA00022917"/>
    </source>
</evidence>
<dbReference type="STRING" id="1213857.A0A484F837"/>
<proteinExistence type="inferred from homology"/>
<feature type="region of interest" description="Disordered" evidence="11">
    <location>
        <begin position="1065"/>
        <end position="1106"/>
    </location>
</feature>
<organism evidence="12 13">
    <name type="scientific">Colletotrichum orbiculare (strain 104-T / ATCC 96160 / CBS 514.97 / LARS 414 / MAFF 240422)</name>
    <name type="common">Cucumber anthracnose fungus</name>
    <name type="synonym">Colletotrichum lagenarium</name>
    <dbReference type="NCBI Taxonomy" id="1213857"/>
    <lineage>
        <taxon>Eukaryota</taxon>
        <taxon>Fungi</taxon>
        <taxon>Dikarya</taxon>
        <taxon>Ascomycota</taxon>
        <taxon>Pezizomycotina</taxon>
        <taxon>Sordariomycetes</taxon>
        <taxon>Hypocreomycetidae</taxon>
        <taxon>Glomerellales</taxon>
        <taxon>Glomerellaceae</taxon>
        <taxon>Colletotrichum</taxon>
        <taxon>Colletotrichum orbiculare species complex</taxon>
    </lineage>
</organism>
<dbReference type="AlphaFoldDB" id="A0A484F837"/>
<dbReference type="OrthoDB" id="269919at2759"/>
<dbReference type="GO" id="GO:0005085">
    <property type="term" value="F:guanyl-nucleotide exchange factor activity"/>
    <property type="evidence" value="ECO:0007669"/>
    <property type="project" value="TreeGrafter"/>
</dbReference>
<feature type="region of interest" description="Disordered" evidence="11">
    <location>
        <begin position="919"/>
        <end position="1005"/>
    </location>
</feature>
<comment type="caution">
    <text evidence="12">The sequence shown here is derived from an EMBL/GenBank/DDBJ whole genome shotgun (WGS) entry which is preliminary data.</text>
</comment>
<feature type="region of interest" description="Disordered" evidence="11">
    <location>
        <begin position="654"/>
        <end position="697"/>
    </location>
</feature>
<dbReference type="InterPro" id="IPR037171">
    <property type="entry name" value="NagB/RpiA_transferase-like"/>
</dbReference>
<feature type="compositionally biased region" description="Basic and acidic residues" evidence="11">
    <location>
        <begin position="939"/>
        <end position="962"/>
    </location>
</feature>
<dbReference type="Gene3D" id="3.40.50.10470">
    <property type="entry name" value="Translation initiation factor eif-2b, domain 2"/>
    <property type="match status" value="1"/>
</dbReference>
<sequence>MATVKPSAGDLERYLKTLKGKPLEASIDSLISLLKRRQIQGSELCAVATAHILLQVVAKSKWAEVDQLLEKIQQIGLRLIAAQPKELVVGNIVRRVLSLIRDEAAEDRNEDFSETATEAETTPTTVVPDPSRLEHQWPPSTYTKQDAGADYISSGPRPVRPGALTSTSSFHVSKSLFSLLEASPPADASAIMAGSPFGKDSGASTPLRGQSTKVHALRSEVIEGIEELKDEISQVDDQIAGAADVQIHPGDYVLVHRPSATVQKFILRAATRRKFTVFIAAEPIRGSNEAPYASFRKKLGAIGINSISVLNDGLMAYMPRINKVIMGARAVLANGGILTDAGAGVIARAAREQGNPVIILSGVYKLCPESYFDEESLTEWGSSMNRVNFADGAMVNGVDVRSATTEFVPPELLDTYITNLGAHSRNHLSTIIADHYKAEDVDFHLWSTEADRLQPTRLLPSRMAMRQVDIDDVPPPPYSETDIYSTAGTNPDSNHNAVSPRIAPDDAASRVSSHASSSHSEVIFTPPLTPRTSGSGGIIPQQQQRRHGQNDSVSNASLTNHPRGQPSTAVADFATAYFDSRPPPALSPREQLVHTIALAATSTPDDVPYSSSWAARDVTRQDWATFTNVLIPHHAATRNEDIINRKLRAEEEAAAAASAASSGGSVSGQGTRNSHSHASAQLEQIRPDPETDPDAADAIAGTGLRREEAESVVAQWNEGFFGPRRMLIRLNLEIEPLRMPGAWNQSFDRNVDSPVSAGPRGPSPMPFAMHPGVSGPLLQPPSPASRSWNFAGIRLSEDGISVGDRIVVDSNGIRAYPNQDPLAQHLTCNQRRLRDLLHQSILTFNTPTKAELEQVADADKADTVQLVTKSDVAQLRSEIRSLTSTNRGASGSAADPAQLPVDEKALKAEIKALTQEWRKLKRQQRAMRRERKRERRARRREEKRERREQKRESRRERRENWHGGHNSRGNHHQPPVIWGAPPPFPPPGVHSHVTPAPALHAPPAPPNVPPPQVMHTPPVPNFPPNTFPWHGPQPVHPHPFRQPFPGRGTWSGNFGRGWGRGFERSGSEGLAGGFPGAWPGGVGSASPASPAPPSSQSLFRAVDDMERELAQKVEELDKVRYEQRERELESSSERGRCGRGRGRGWGGGWGRGGSSGDEQIARRLEEEIDEMSKNVDKLRVEADAEFARELAAEDERKGGSGW</sequence>
<keyword evidence="5" id="KW-0648">Protein biosynthesis</keyword>
<feature type="region of interest" description="Disordered" evidence="11">
    <location>
        <begin position="467"/>
        <end position="566"/>
    </location>
</feature>
<feature type="compositionally biased region" description="Low complexity" evidence="11">
    <location>
        <begin position="654"/>
        <end position="664"/>
    </location>
</feature>
<feature type="region of interest" description="Disordered" evidence="11">
    <location>
        <begin position="1122"/>
        <end position="1157"/>
    </location>
</feature>
<evidence type="ECO:0000256" key="10">
    <source>
        <dbReference type="SAM" id="Coils"/>
    </source>
</evidence>
<protein>
    <recommendedName>
        <fullName evidence="6">Translation initiation factor eIF2B subunit beta</fullName>
    </recommendedName>
    <alternativeName>
        <fullName evidence="7">eIF2B GDP-GTP exchange factor subunit beta</fullName>
    </alternativeName>
</protein>
<dbReference type="PANTHER" id="PTHR45859:SF1">
    <property type="entry name" value="TRANSLATION INITIATION FACTOR EIF-2B SUBUNIT BETA"/>
    <property type="match status" value="1"/>
</dbReference>
<feature type="compositionally biased region" description="Polar residues" evidence="11">
    <location>
        <begin position="550"/>
        <end position="566"/>
    </location>
</feature>
<keyword evidence="13" id="KW-1185">Reference proteome</keyword>
<name>A0A484F837_COLOR</name>
<reference evidence="13" key="2">
    <citation type="journal article" date="2019" name="Mol. Plant Microbe Interact.">
        <title>Genome sequence resources for four phytopathogenic fungi from the Colletotrichum orbiculare species complex.</title>
        <authorList>
            <person name="Gan P."/>
            <person name="Tsushima A."/>
            <person name="Narusaka M."/>
            <person name="Narusaka Y."/>
            <person name="Takano Y."/>
            <person name="Kubo Y."/>
            <person name="Shirasu K."/>
        </authorList>
    </citation>
    <scope>GENOME REANNOTATION</scope>
    <source>
        <strain evidence="13">104-T / ATCC 96160 / CBS 514.97 / LARS 414 / MAFF 240422</strain>
    </source>
</reference>
<dbReference type="GO" id="GO:0005851">
    <property type="term" value="C:eukaryotic translation initiation factor 2B complex"/>
    <property type="evidence" value="ECO:0007669"/>
    <property type="project" value="TreeGrafter"/>
</dbReference>
<feature type="compositionally biased region" description="Basic residues" evidence="11">
    <location>
        <begin position="919"/>
        <end position="938"/>
    </location>
</feature>
<evidence type="ECO:0000256" key="6">
    <source>
        <dbReference type="ARBA" id="ARBA00044122"/>
    </source>
</evidence>
<evidence type="ECO:0000313" key="12">
    <source>
        <dbReference type="EMBL" id="TDZ14173.1"/>
    </source>
</evidence>
<dbReference type="InterPro" id="IPR051855">
    <property type="entry name" value="eIF2B_beta_subunit"/>
</dbReference>
<dbReference type="InterPro" id="IPR042529">
    <property type="entry name" value="IF_2B-like_C"/>
</dbReference>
<evidence type="ECO:0000313" key="13">
    <source>
        <dbReference type="Proteomes" id="UP000014480"/>
    </source>
</evidence>
<dbReference type="PANTHER" id="PTHR45859">
    <property type="entry name" value="TRANSLATION INITIATION FACTOR EIF-2B SUBUNIT BETA"/>
    <property type="match status" value="1"/>
</dbReference>
<comment type="similarity">
    <text evidence="2 9">Belongs to the eIF-2B alpha/beta/delta subunits family.</text>
</comment>
<evidence type="ECO:0000256" key="9">
    <source>
        <dbReference type="RuleBase" id="RU003814"/>
    </source>
</evidence>
<keyword evidence="10" id="KW-0175">Coiled coil</keyword>
<dbReference type="GO" id="GO:0003743">
    <property type="term" value="F:translation initiation factor activity"/>
    <property type="evidence" value="ECO:0007669"/>
    <property type="project" value="UniProtKB-KW"/>
</dbReference>
<comment type="subcellular location">
    <subcellularLocation>
        <location evidence="1">Cytoplasm</location>
        <location evidence="1">Cytosol</location>
    </subcellularLocation>
</comment>
<evidence type="ECO:0000256" key="8">
    <source>
        <dbReference type="ARBA" id="ARBA00046432"/>
    </source>
</evidence>
<gene>
    <name evidence="12" type="primary">tif222</name>
    <name evidence="12" type="ORF">Cob_v012928</name>
</gene>
<dbReference type="InterPro" id="IPR000649">
    <property type="entry name" value="IF-2B-related"/>
</dbReference>
<dbReference type="EMBL" id="AMCV02000056">
    <property type="protein sequence ID" value="TDZ14173.1"/>
    <property type="molecule type" value="Genomic_DNA"/>
</dbReference>
<dbReference type="SUPFAM" id="SSF100950">
    <property type="entry name" value="NagB/RpiA/CoA transferase-like"/>
    <property type="match status" value="1"/>
</dbReference>
<feature type="coiled-coil region" evidence="10">
    <location>
        <begin position="218"/>
        <end position="245"/>
    </location>
</feature>
<evidence type="ECO:0000256" key="3">
    <source>
        <dbReference type="ARBA" id="ARBA00022490"/>
    </source>
</evidence>
<keyword evidence="3" id="KW-0963">Cytoplasm</keyword>
<evidence type="ECO:0000256" key="7">
    <source>
        <dbReference type="ARBA" id="ARBA00044228"/>
    </source>
</evidence>
<dbReference type="Pfam" id="PF01008">
    <property type="entry name" value="IF-2B"/>
    <property type="match status" value="1"/>
</dbReference>
<evidence type="ECO:0000256" key="11">
    <source>
        <dbReference type="SAM" id="MobiDB-lite"/>
    </source>
</evidence>
<keyword evidence="4 12" id="KW-0396">Initiation factor</keyword>
<dbReference type="GO" id="GO:0005829">
    <property type="term" value="C:cytosol"/>
    <property type="evidence" value="ECO:0007669"/>
    <property type="project" value="UniProtKB-SubCell"/>
</dbReference>
<dbReference type="Proteomes" id="UP000014480">
    <property type="component" value="Unassembled WGS sequence"/>
</dbReference>
<feature type="compositionally biased region" description="Polar residues" evidence="11">
    <location>
        <begin position="669"/>
        <end position="682"/>
    </location>
</feature>
<feature type="compositionally biased region" description="Gly residues" evidence="11">
    <location>
        <begin position="1069"/>
        <end position="1083"/>
    </location>
</feature>
<feature type="compositionally biased region" description="Basic and acidic residues" evidence="11">
    <location>
        <begin position="1122"/>
        <end position="1136"/>
    </location>
</feature>
<comment type="subunit">
    <text evidence="8">Component of the translation initiation factor 2B (eIF2B) complex which is a heterodecamer of two sets of five different subunits: alpha, beta, gamma, delta and epsilon. Subunits alpha, beta and delta comprise a regulatory subcomplex and subunits epsilon and gamma comprise a catalytic subcomplex. Within the complex, the hexameric regulatory complex resides at the center, with the two heterodimeric catalytic subcomplexes bound on opposite sides.</text>
</comment>
<evidence type="ECO:0000256" key="1">
    <source>
        <dbReference type="ARBA" id="ARBA00004514"/>
    </source>
</evidence>
<feature type="compositionally biased region" description="Low complexity" evidence="11">
    <location>
        <begin position="115"/>
        <end position="128"/>
    </location>
</feature>
<feature type="compositionally biased region" description="Polar residues" evidence="11">
    <location>
        <begin position="482"/>
        <end position="497"/>
    </location>
</feature>
<reference evidence="13" key="1">
    <citation type="journal article" date="2013" name="New Phytol.">
        <title>Comparative genomic and transcriptomic analyses reveal the hemibiotrophic stage shift of Colletotrichum fungi.</title>
        <authorList>
            <person name="Gan P."/>
            <person name="Ikeda K."/>
            <person name="Irieda H."/>
            <person name="Narusaka M."/>
            <person name="O'Connell R.J."/>
            <person name="Narusaka Y."/>
            <person name="Takano Y."/>
            <person name="Kubo Y."/>
            <person name="Shirasu K."/>
        </authorList>
    </citation>
    <scope>NUCLEOTIDE SEQUENCE [LARGE SCALE GENOMIC DNA]</scope>
    <source>
        <strain evidence="13">104-T / ATCC 96160 / CBS 514.97 / LARS 414 / MAFF 240422</strain>
    </source>
</reference>
<feature type="region of interest" description="Disordered" evidence="11">
    <location>
        <begin position="107"/>
        <end position="136"/>
    </location>
</feature>
<evidence type="ECO:0000256" key="2">
    <source>
        <dbReference type="ARBA" id="ARBA00007251"/>
    </source>
</evidence>
<feature type="compositionally biased region" description="Low complexity" evidence="11">
    <location>
        <begin position="509"/>
        <end position="520"/>
    </location>
</feature>
<feature type="compositionally biased region" description="Gly residues" evidence="11">
    <location>
        <begin position="1143"/>
        <end position="1155"/>
    </location>
</feature>
<accession>A0A484F837</accession>